<proteinExistence type="predicted"/>
<dbReference type="VEuPathDB" id="TriTrypDB:LtaPh_3657000"/>
<dbReference type="Proteomes" id="UP000419144">
    <property type="component" value="Unassembled WGS sequence"/>
</dbReference>
<protein>
    <submittedName>
        <fullName evidence="1">Uncharacterized protein</fullName>
    </submittedName>
</protein>
<dbReference type="OrthoDB" id="261637at2759"/>
<name>A0A640KVH6_LEITA</name>
<sequence length="1301" mass="145244">MVHYNTAVMALLKRIGPCKERGLGQLPRSLLRDLTRGTHSMMTGLSFHWEGEKLHKAREKRCKGIAAGKSAGYVGGSVEDSTVSLAAQIPCLLLFLQLPPPRLQTAYVSTLIRAVLFSIPVRGRSPHVNALFTAIILHLLPRPYATVPTVNLILSVITIGAARIADDEYEKLIRRKLANQSPKGVLKENEEVTAFVEGLPRWLQALLPKGAILNFSEIIDEIARRLPPEGEGLPGDYVDVLASRTKSNGEEYEYGLPLKRMCKESTANRVTPAELLMLIPKLLDFSVKFNRMQAAAQRAKNAQLLDFSPPVNHEALYSPFACTALSGALSSLSLLRHTEKILAVRELSVYEWLFITSIVTGREKMWASTGYTAVRTALRVAEERRRDEIKRSGKAEREVSLFGSMDAKRRQMVLSNYSNGICELRFYDDLFSAALECTEPLMREYFRIVETETAPSLRALDAKYHIRQMLSVVTRADNLNLSHASAEPEDVTGENDLTAELSRVNETETTTGHITHCFLRALEKFFADPSSACSSAAVAPATPVLEKRSSGFARTNFSDEIRNSAIAFEDLQLDEQILRMHVVECAIVYCLQLHGQSASRHCASRDLVELSLRSARRMQEIIGVQLRNVSSVVRSSQWKSRAAAVARGASSGTPTETEIVDGVMGEHKSLQLSSSTMKLLLRLTQRKDLSTAEHADVVGIAAAVMTDFSIFMDSISDHCVLPATVNRNLAMFHSWYVAHTNMVKSNALAEDVAPLCAANESARKVVLSCLGVTERILPPSHHQRQLTGAATGIPFGFHKKLVMVRLFDCALSIALTANMTLNELPNIFDAMEKAVDTIRDASQMALQESPSDKVRYHAEQQLRSLLLPKLMHLLTHICTLSINDESCLTVAAAALEVCAREESIAFLSWKARESILRTTLYVYRALAERFAHSRASRQLAHQLLIMVSRFALDSLECKHSDFTAHKQKKHFSGSERELRHLVCAVLMWQISCAVASTFLQSAPLDKYLRIMHAYVKRHFVISMSGQAMEESSTIGTEAELEYCEQVLAELGPSARPMSHWETITTKEAAILRCNLVIGEVFHAIKFMATVLHKDSSVASNQTFRTRYLTQMEVACGLLKQYQRWVAPSVWHAIWRELVSISIVVRIGHVSSIPVQETTELAAQRLLIFSKIRDNKGEWINLRGLHTPASQEDDGADEGASEVKGDAAVEPQLISFSNVSRLFSVQEQLTDVNLRVYLAQLAERLSREQEEREVNMQESSTNLQEERLLRLNGLSETQAEVRQRNLRSARISILFTCRRMRS</sequence>
<comment type="caution">
    <text evidence="1">The sequence shown here is derived from an EMBL/GenBank/DDBJ whole genome shotgun (WGS) entry which is preliminary data.</text>
</comment>
<reference evidence="1" key="1">
    <citation type="submission" date="2019-11" db="EMBL/GenBank/DDBJ databases">
        <title>Leishmania tarentolae CDS.</title>
        <authorList>
            <person name="Goto Y."/>
            <person name="Yamagishi J."/>
        </authorList>
    </citation>
    <scope>NUCLEOTIDE SEQUENCE [LARGE SCALE GENOMIC DNA]</scope>
    <source>
        <strain evidence="1">Parrot Tar II</strain>
    </source>
</reference>
<evidence type="ECO:0000313" key="2">
    <source>
        <dbReference type="Proteomes" id="UP000419144"/>
    </source>
</evidence>
<organism evidence="1 2">
    <name type="scientific">Leishmania tarentolae</name>
    <name type="common">Sauroleishmania tarentolae</name>
    <dbReference type="NCBI Taxonomy" id="5689"/>
    <lineage>
        <taxon>Eukaryota</taxon>
        <taxon>Discoba</taxon>
        <taxon>Euglenozoa</taxon>
        <taxon>Kinetoplastea</taxon>
        <taxon>Metakinetoplastina</taxon>
        <taxon>Trypanosomatida</taxon>
        <taxon>Trypanosomatidae</taxon>
        <taxon>Leishmaniinae</taxon>
        <taxon>Leishmania</taxon>
        <taxon>lizard Leishmania</taxon>
    </lineage>
</organism>
<accession>A0A640KVH6</accession>
<gene>
    <name evidence="1" type="ORF">LtaPh_3657000</name>
</gene>
<evidence type="ECO:0000313" key="1">
    <source>
        <dbReference type="EMBL" id="GET93653.1"/>
    </source>
</evidence>
<keyword evidence="2" id="KW-1185">Reference proteome</keyword>
<dbReference type="EMBL" id="BLBS01000057">
    <property type="protein sequence ID" value="GET93653.1"/>
    <property type="molecule type" value="Genomic_DNA"/>
</dbReference>